<reference evidence="2" key="1">
    <citation type="journal article" date="2021" name="Front. Microbiol.">
        <title>Comprehensive Comparative Genomics and Phenotyping of Methylobacterium Species.</title>
        <authorList>
            <person name="Alessa O."/>
            <person name="Ogura Y."/>
            <person name="Fujitani Y."/>
            <person name="Takami H."/>
            <person name="Hayashi T."/>
            <person name="Sahin N."/>
            <person name="Tani A."/>
        </authorList>
    </citation>
    <scope>NUCLEOTIDE SEQUENCE</scope>
    <source>
        <strain evidence="2">LMG 23639</strain>
    </source>
</reference>
<evidence type="ECO:0000256" key="1">
    <source>
        <dbReference type="SAM" id="SignalP"/>
    </source>
</evidence>
<keyword evidence="3" id="KW-1185">Reference proteome</keyword>
<protein>
    <submittedName>
        <fullName evidence="2">Uncharacterized protein</fullName>
    </submittedName>
</protein>
<gene>
    <name evidence="2" type="ORF">AOPFMNJM_0767</name>
</gene>
<evidence type="ECO:0000313" key="3">
    <source>
        <dbReference type="Proteomes" id="UP001055102"/>
    </source>
</evidence>
<proteinExistence type="predicted"/>
<comment type="caution">
    <text evidence="2">The sequence shown here is derived from an EMBL/GenBank/DDBJ whole genome shotgun (WGS) entry which is preliminary data.</text>
</comment>
<name>A0ABQ4SQP3_9HYPH</name>
<feature type="chain" id="PRO_5045515666" evidence="1">
    <location>
        <begin position="28"/>
        <end position="338"/>
    </location>
</feature>
<reference evidence="2" key="2">
    <citation type="submission" date="2021-08" db="EMBL/GenBank/DDBJ databases">
        <authorList>
            <person name="Tani A."/>
            <person name="Ola A."/>
            <person name="Ogura Y."/>
            <person name="Katsura K."/>
            <person name="Hayashi T."/>
        </authorList>
    </citation>
    <scope>NUCLEOTIDE SEQUENCE</scope>
    <source>
        <strain evidence="2">LMG 23639</strain>
    </source>
</reference>
<accession>A0ABQ4SQP3</accession>
<organism evidence="2 3">
    <name type="scientific">Methylobacterium jeotgali</name>
    <dbReference type="NCBI Taxonomy" id="381630"/>
    <lineage>
        <taxon>Bacteria</taxon>
        <taxon>Pseudomonadati</taxon>
        <taxon>Pseudomonadota</taxon>
        <taxon>Alphaproteobacteria</taxon>
        <taxon>Hyphomicrobiales</taxon>
        <taxon>Methylobacteriaceae</taxon>
        <taxon>Methylobacterium</taxon>
    </lineage>
</organism>
<evidence type="ECO:0000313" key="2">
    <source>
        <dbReference type="EMBL" id="GJE05467.1"/>
    </source>
</evidence>
<feature type="signal peptide" evidence="1">
    <location>
        <begin position="1"/>
        <end position="27"/>
    </location>
</feature>
<sequence>MIRGLYRMRLRLLALLCALALPSAARAEPVVAVSGVPRDLAQTRDWDRIFADLRANGVTAFFPTFQYVEQPEAKSLGFETEFVPPCKPDAPAFAAMRRHGIRLLAPGGLLYPADAMPAAGEADPLRALIACTGRDGIAGVVAYDEPPHQGVKLSASEALYRRVKAIDASLPVMMVHAPLVMDRPELQTRIGRKRYLDEVKAHGRFANMVGFDVYPIPQELAQTALPALDVAQAGPAETVRAYADWVARELPDKRRFMVLQGFSYADQYDPAVVAGMKGSPILDIVRPPTKAELRAMTDAAVAGGAEIVVFWGTSFIAKAESPAWGDILAVSKAVAPPR</sequence>
<dbReference type="EMBL" id="BPQR01000011">
    <property type="protein sequence ID" value="GJE05467.1"/>
    <property type="molecule type" value="Genomic_DNA"/>
</dbReference>
<keyword evidence="1" id="KW-0732">Signal</keyword>
<dbReference type="Proteomes" id="UP001055102">
    <property type="component" value="Unassembled WGS sequence"/>
</dbReference>